<comment type="subcellular location">
    <subcellularLocation>
        <location evidence="1">Membrane</location>
        <topology evidence="1">Multi-pass membrane protein</topology>
    </subcellularLocation>
</comment>
<proteinExistence type="predicted"/>
<organism evidence="7 8">
    <name type="scientific">Caecibacteroides pullorum</name>
    <dbReference type="NCBI Taxonomy" id="2725562"/>
    <lineage>
        <taxon>Bacteria</taxon>
        <taxon>Pseudomonadati</taxon>
        <taxon>Bacteroidota</taxon>
        <taxon>Bacteroidia</taxon>
        <taxon>Bacteroidales</taxon>
        <taxon>Bacteroidaceae</taxon>
        <taxon>Caecibacteroides</taxon>
    </lineage>
</organism>
<dbReference type="EMBL" id="JACJMO010000026">
    <property type="protein sequence ID" value="MBM6858477.1"/>
    <property type="molecule type" value="Genomic_DNA"/>
</dbReference>
<gene>
    <name evidence="7" type="ORF">H6D15_12845</name>
</gene>
<evidence type="ECO:0000259" key="6">
    <source>
        <dbReference type="Pfam" id="PF04893"/>
    </source>
</evidence>
<evidence type="ECO:0000256" key="4">
    <source>
        <dbReference type="ARBA" id="ARBA00023136"/>
    </source>
</evidence>
<feature type="transmembrane region" description="Helical" evidence="5">
    <location>
        <begin position="72"/>
        <end position="90"/>
    </location>
</feature>
<dbReference type="Proteomes" id="UP000698924">
    <property type="component" value="Unassembled WGS sequence"/>
</dbReference>
<evidence type="ECO:0000256" key="3">
    <source>
        <dbReference type="ARBA" id="ARBA00022989"/>
    </source>
</evidence>
<dbReference type="AlphaFoldDB" id="A0AA40ZVG5"/>
<keyword evidence="4 5" id="KW-0472">Membrane</keyword>
<dbReference type="Pfam" id="PF04893">
    <property type="entry name" value="Yip1"/>
    <property type="match status" value="1"/>
</dbReference>
<reference evidence="7 8" key="1">
    <citation type="journal article" date="2021" name="Sci. Rep.">
        <title>The distribution of antibiotic resistance genes in chicken gut microbiota commensals.</title>
        <authorList>
            <person name="Juricova H."/>
            <person name="Matiasovicova J."/>
            <person name="Kubasova T."/>
            <person name="Cejkova D."/>
            <person name="Rychlik I."/>
        </authorList>
    </citation>
    <scope>NUCLEOTIDE SEQUENCE [LARGE SCALE GENOMIC DNA]</scope>
    <source>
        <strain evidence="7 8">An421</strain>
    </source>
</reference>
<keyword evidence="2 5" id="KW-0812">Transmembrane</keyword>
<feature type="domain" description="Yip1" evidence="6">
    <location>
        <begin position="12"/>
        <end position="175"/>
    </location>
</feature>
<feature type="transmembrane region" description="Helical" evidence="5">
    <location>
        <begin position="110"/>
        <end position="128"/>
    </location>
</feature>
<evidence type="ECO:0000256" key="1">
    <source>
        <dbReference type="ARBA" id="ARBA00004141"/>
    </source>
</evidence>
<protein>
    <submittedName>
        <fullName evidence="7">YIP1 family protein</fullName>
    </submittedName>
</protein>
<keyword evidence="3 5" id="KW-1133">Transmembrane helix</keyword>
<evidence type="ECO:0000256" key="2">
    <source>
        <dbReference type="ARBA" id="ARBA00022692"/>
    </source>
</evidence>
<feature type="transmembrane region" description="Helical" evidence="5">
    <location>
        <begin position="162"/>
        <end position="183"/>
    </location>
</feature>
<dbReference type="InterPro" id="IPR006977">
    <property type="entry name" value="Yip1_dom"/>
</dbReference>
<evidence type="ECO:0000313" key="8">
    <source>
        <dbReference type="Proteomes" id="UP000698924"/>
    </source>
</evidence>
<sequence length="191" mass="21536">MNYKELLNITLRLISSPAQAWEEIRLEEDRRKVFTAFVYPMIGLCGLSVFIGSLIVLGWSGPQSFQYAMTKCCAVAVALFGGYFLAAYLINQAAVRFCGMGDNLSLVQQFSGYAMVVVFLLRMVLGILPDFQIIAMLLQFYTVYVAWEGSARLLQVSDANRLRFTLTASVLLIVCPMLIEWIFNRLTIMLN</sequence>
<keyword evidence="8" id="KW-1185">Reference proteome</keyword>
<evidence type="ECO:0000256" key="5">
    <source>
        <dbReference type="SAM" id="Phobius"/>
    </source>
</evidence>
<feature type="transmembrane region" description="Helical" evidence="5">
    <location>
        <begin position="36"/>
        <end position="60"/>
    </location>
</feature>
<dbReference type="GO" id="GO:0016020">
    <property type="term" value="C:membrane"/>
    <property type="evidence" value="ECO:0007669"/>
    <property type="project" value="UniProtKB-SubCell"/>
</dbReference>
<dbReference type="RefSeq" id="WP_204972914.1">
    <property type="nucleotide sequence ID" value="NZ_JAAZTS010000025.1"/>
</dbReference>
<comment type="caution">
    <text evidence="7">The sequence shown here is derived from an EMBL/GenBank/DDBJ whole genome shotgun (WGS) entry which is preliminary data.</text>
</comment>
<evidence type="ECO:0000313" key="7">
    <source>
        <dbReference type="EMBL" id="MBM6858477.1"/>
    </source>
</evidence>
<name>A0AA40ZVG5_9BACT</name>
<accession>A0AA40ZVG5</accession>